<keyword evidence="6" id="KW-1185">Reference proteome</keyword>
<evidence type="ECO:0000313" key="4">
    <source>
        <dbReference type="EMBL" id="UQX10564.1"/>
    </source>
</evidence>
<evidence type="ECO:0000313" key="5">
    <source>
        <dbReference type="EMBL" id="UQX10578.1"/>
    </source>
</evidence>
<protein>
    <submittedName>
        <fullName evidence="4">DUF5666 domain-containing protein</fullName>
    </submittedName>
</protein>
<dbReference type="Pfam" id="PF18914">
    <property type="entry name" value="DUF5666"/>
    <property type="match status" value="1"/>
</dbReference>
<dbReference type="InterPro" id="IPR043724">
    <property type="entry name" value="DUF5666"/>
</dbReference>
<dbReference type="EMBL" id="CP097320">
    <property type="protein sequence ID" value="UQX10564.1"/>
    <property type="molecule type" value="Genomic_DNA"/>
</dbReference>
<dbReference type="Proteomes" id="UP001056610">
    <property type="component" value="Chromosome"/>
</dbReference>
<evidence type="ECO:0000313" key="6">
    <source>
        <dbReference type="Proteomes" id="UP001056610"/>
    </source>
</evidence>
<accession>A0ABY4QJ47</accession>
<dbReference type="EMBL" id="CP097320">
    <property type="protein sequence ID" value="UQX10578.1"/>
    <property type="molecule type" value="Genomic_DNA"/>
</dbReference>
<gene>
    <name evidence="4" type="ORF">M5I08_21340</name>
    <name evidence="5" type="ORF">M5I08_21420</name>
</gene>
<reference evidence="4" key="1">
    <citation type="submission" date="2022-05" db="EMBL/GenBank/DDBJ databases">
        <title>A methanotrophic Mycobacterium dominates a cave microbial ecosystem.</title>
        <authorList>
            <person name="Van Spanning R.J.M."/>
            <person name="Guan Q."/>
            <person name="Melkonian C."/>
            <person name="Gallant J."/>
            <person name="Polerecky L."/>
            <person name="Flot J.-F."/>
            <person name="Brandt B.W."/>
            <person name="Braster M."/>
            <person name="Iturbe Espinoza P."/>
            <person name="Aerts J."/>
            <person name="Meima-Franke M."/>
            <person name="Piersma S.R."/>
            <person name="Bunduc C."/>
            <person name="Ummels R."/>
            <person name="Pain A."/>
            <person name="Fleming E.J."/>
            <person name="van der Wel N."/>
            <person name="Gherman V.D."/>
            <person name="Sarbu S.M."/>
            <person name="Bodelier P.L.E."/>
            <person name="Bitter W."/>
        </authorList>
    </citation>
    <scope>NUCLEOTIDE SEQUENCE</scope>
    <source>
        <strain evidence="4">Sulfur Cave</strain>
    </source>
</reference>
<evidence type="ECO:0000256" key="1">
    <source>
        <dbReference type="SAM" id="MobiDB-lite"/>
    </source>
</evidence>
<sequence>MQLSFKPARLTGFAVLAVASATALAVGACSSSNKSNNAQPPATSSPASANAPQQVHGLIASVSGNAIQVTEKDGTAAVDFSPTTKVREVTPGQFSNVANGNCVAVAPAAPAAGGAVTAKVVNIVPAAANGKCPQPKPPANPGPNQPVHGTVASVAGDTITVSDTDVNGNPSQTPVKVDDKTRYSLVGAVDSGAIAQGKCITASGTTKDASGALQATVISLAAANNGKC</sequence>
<keyword evidence="2" id="KW-0732">Signal</keyword>
<feature type="domain" description="DUF5666" evidence="3">
    <location>
        <begin position="148"/>
        <end position="218"/>
    </location>
</feature>
<feature type="compositionally biased region" description="Low complexity" evidence="1">
    <location>
        <begin position="35"/>
        <end position="52"/>
    </location>
</feature>
<feature type="chain" id="PRO_5045034148" evidence="2">
    <location>
        <begin position="26"/>
        <end position="228"/>
    </location>
</feature>
<dbReference type="RefSeq" id="WP_219070925.1">
    <property type="nucleotide sequence ID" value="NZ_CP097320.1"/>
</dbReference>
<proteinExistence type="predicted"/>
<organism evidence="4 6">
    <name type="scientific">Candidatus Mycobacterium methanotrophicum</name>
    <dbReference type="NCBI Taxonomy" id="2943498"/>
    <lineage>
        <taxon>Bacteria</taxon>
        <taxon>Bacillati</taxon>
        <taxon>Actinomycetota</taxon>
        <taxon>Actinomycetes</taxon>
        <taxon>Mycobacteriales</taxon>
        <taxon>Mycobacteriaceae</taxon>
        <taxon>Mycobacterium</taxon>
    </lineage>
</organism>
<evidence type="ECO:0000259" key="3">
    <source>
        <dbReference type="Pfam" id="PF18914"/>
    </source>
</evidence>
<name>A0ABY4QJ47_9MYCO</name>
<evidence type="ECO:0000256" key="2">
    <source>
        <dbReference type="SAM" id="SignalP"/>
    </source>
</evidence>
<dbReference type="PROSITE" id="PS51257">
    <property type="entry name" value="PROKAR_LIPOPROTEIN"/>
    <property type="match status" value="1"/>
</dbReference>
<feature type="signal peptide" evidence="2">
    <location>
        <begin position="1"/>
        <end position="25"/>
    </location>
</feature>
<feature type="region of interest" description="Disordered" evidence="1">
    <location>
        <begin position="30"/>
        <end position="52"/>
    </location>
</feature>